<evidence type="ECO:0000313" key="1">
    <source>
        <dbReference type="EMBL" id="ELK05979.1"/>
    </source>
</evidence>
<keyword evidence="2" id="KW-1185">Reference proteome</keyword>
<protein>
    <submittedName>
        <fullName evidence="1">Uncharacterized protein</fullName>
    </submittedName>
</protein>
<evidence type="ECO:0000313" key="2">
    <source>
        <dbReference type="Proteomes" id="UP000010552"/>
    </source>
</evidence>
<dbReference type="EMBL" id="KB031037">
    <property type="protein sequence ID" value="ELK05979.1"/>
    <property type="molecule type" value="Genomic_DNA"/>
</dbReference>
<sequence length="151" mass="17230">MMLPECSIALVLLFARGTFRKRITLYSVMSAFDSHKRSIGIYFHSRRALGEKKSYRDYRQDFEKQNDAMKSLRLSFALRHGRLLEPLAPTTPINDGRGGDGDDNTSHFRSSIYSSLSVFLSGYTVRQLSENALEIARLVSAFRGARMNDKR</sequence>
<name>L5K2R3_PTEAL</name>
<accession>L5K2R3</accession>
<reference evidence="2" key="1">
    <citation type="journal article" date="2013" name="Science">
        <title>Comparative analysis of bat genomes provides insight into the evolution of flight and immunity.</title>
        <authorList>
            <person name="Zhang G."/>
            <person name="Cowled C."/>
            <person name="Shi Z."/>
            <person name="Huang Z."/>
            <person name="Bishop-Lilly K.A."/>
            <person name="Fang X."/>
            <person name="Wynne J.W."/>
            <person name="Xiong Z."/>
            <person name="Baker M.L."/>
            <person name="Zhao W."/>
            <person name="Tachedjian M."/>
            <person name="Zhu Y."/>
            <person name="Zhou P."/>
            <person name="Jiang X."/>
            <person name="Ng J."/>
            <person name="Yang L."/>
            <person name="Wu L."/>
            <person name="Xiao J."/>
            <person name="Feng Y."/>
            <person name="Chen Y."/>
            <person name="Sun X."/>
            <person name="Zhang Y."/>
            <person name="Marsh G.A."/>
            <person name="Crameri G."/>
            <person name="Broder C.C."/>
            <person name="Frey K.G."/>
            <person name="Wang L.F."/>
            <person name="Wang J."/>
        </authorList>
    </citation>
    <scope>NUCLEOTIDE SEQUENCE [LARGE SCALE GENOMIC DNA]</scope>
</reference>
<proteinExistence type="predicted"/>
<gene>
    <name evidence="1" type="ORF">PAL_GLEAN10017488</name>
</gene>
<dbReference type="InParanoid" id="L5K2R3"/>
<organism evidence="1 2">
    <name type="scientific">Pteropus alecto</name>
    <name type="common">Black flying fox</name>
    <dbReference type="NCBI Taxonomy" id="9402"/>
    <lineage>
        <taxon>Eukaryota</taxon>
        <taxon>Metazoa</taxon>
        <taxon>Chordata</taxon>
        <taxon>Craniata</taxon>
        <taxon>Vertebrata</taxon>
        <taxon>Euteleostomi</taxon>
        <taxon>Mammalia</taxon>
        <taxon>Eutheria</taxon>
        <taxon>Laurasiatheria</taxon>
        <taxon>Chiroptera</taxon>
        <taxon>Yinpterochiroptera</taxon>
        <taxon>Pteropodoidea</taxon>
        <taxon>Pteropodidae</taxon>
        <taxon>Pteropodinae</taxon>
        <taxon>Pteropus</taxon>
    </lineage>
</organism>
<dbReference type="AlphaFoldDB" id="L5K2R3"/>
<dbReference type="Proteomes" id="UP000010552">
    <property type="component" value="Unassembled WGS sequence"/>
</dbReference>